<dbReference type="EMBL" id="JMQC01000008">
    <property type="protein sequence ID" value="KFM98906.1"/>
    <property type="molecule type" value="Genomic_DNA"/>
</dbReference>
<accession>C2PTI5</accession>
<dbReference type="Proteomes" id="UP000264294">
    <property type="component" value="Unassembled WGS sequence"/>
</dbReference>
<name>A0A084J5G7_9BACI</name>
<gene>
    <name evidence="2" type="ORF">D0U04_02370</name>
    <name evidence="1" type="ORF">DJ93_3920</name>
</gene>
<organism evidence="1 3">
    <name type="scientific">Bacillus clarus</name>
    <dbReference type="NCBI Taxonomy" id="2338372"/>
    <lineage>
        <taxon>Bacteria</taxon>
        <taxon>Bacillati</taxon>
        <taxon>Bacillota</taxon>
        <taxon>Bacilli</taxon>
        <taxon>Bacillales</taxon>
        <taxon>Bacillaceae</taxon>
        <taxon>Bacillus</taxon>
        <taxon>Bacillus cereus group</taxon>
    </lineage>
</organism>
<dbReference type="PATRIC" id="fig|1405.14.peg.2523"/>
<dbReference type="Proteomes" id="UP000029389">
    <property type="component" value="Unassembled WGS sequence"/>
</dbReference>
<protein>
    <recommendedName>
        <fullName evidence="5">Group-specific protein</fullName>
    </recommendedName>
</protein>
<reference evidence="1 3" key="1">
    <citation type="submission" date="2014-04" db="EMBL/GenBank/DDBJ databases">
        <authorList>
            <person name="Bishop-Lilly K.A."/>
            <person name="Broomall S.M."/>
            <person name="Chain P.S."/>
            <person name="Chertkov O."/>
            <person name="Coyne S.R."/>
            <person name="Daligault H.E."/>
            <person name="Davenport K.W."/>
            <person name="Erkkila T."/>
            <person name="Frey K.G."/>
            <person name="Gibbons H.S."/>
            <person name="Gu W."/>
            <person name="Jaissle J."/>
            <person name="Johnson S.L."/>
            <person name="Koroleva G.I."/>
            <person name="Ladner J.T."/>
            <person name="Lo C.-C."/>
            <person name="Minogue T.D."/>
            <person name="Munk C."/>
            <person name="Palacios G.F."/>
            <person name="Redden C.L."/>
            <person name="Rosenzweig C.N."/>
            <person name="Scholz M.B."/>
            <person name="Teshima H."/>
            <person name="Xu Y."/>
        </authorList>
    </citation>
    <scope>NUCLEOTIDE SEQUENCE [LARGE SCALE GENOMIC DNA]</scope>
    <source>
        <strain evidence="1 3">BHP</strain>
    </source>
</reference>
<accession>C2XRI6</accession>
<accession>A0A090YKZ4</accession>
<evidence type="ECO:0008006" key="5">
    <source>
        <dbReference type="Google" id="ProtNLM"/>
    </source>
</evidence>
<evidence type="ECO:0000313" key="4">
    <source>
        <dbReference type="Proteomes" id="UP000264294"/>
    </source>
</evidence>
<evidence type="ECO:0000313" key="1">
    <source>
        <dbReference type="EMBL" id="KFM98906.1"/>
    </source>
</evidence>
<dbReference type="GeneID" id="300960825"/>
<evidence type="ECO:0000313" key="2">
    <source>
        <dbReference type="EMBL" id="RFT68316.1"/>
    </source>
</evidence>
<evidence type="ECO:0000313" key="3">
    <source>
        <dbReference type="Proteomes" id="UP000029389"/>
    </source>
</evidence>
<accession>A0A084J5G7</accession>
<dbReference type="AlphaFoldDB" id="A0A084J5G7"/>
<keyword evidence="4" id="KW-1185">Reference proteome</keyword>
<comment type="caution">
    <text evidence="1">The sequence shown here is derived from an EMBL/GenBank/DDBJ whole genome shotgun (WGS) entry which is preliminary data.</text>
</comment>
<dbReference type="EMBL" id="QVOD01000002">
    <property type="protein sequence ID" value="RFT68316.1"/>
    <property type="molecule type" value="Genomic_DNA"/>
</dbReference>
<proteinExistence type="predicted"/>
<reference evidence="2 4" key="2">
    <citation type="submission" date="2018-08" db="EMBL/GenBank/DDBJ databases">
        <title>Bacillus clarus sp. nov. strain PS00077A.</title>
        <authorList>
            <person name="Mendez Acevedo M."/>
            <person name="Carroll L."/>
            <person name="Mukherjee M."/>
            <person name="Wiedmann M."/>
            <person name="Kovac J."/>
        </authorList>
    </citation>
    <scope>NUCLEOTIDE SEQUENCE [LARGE SCALE GENOMIC DNA]</scope>
    <source>
        <strain evidence="2 4">PS00077A</strain>
    </source>
</reference>
<accession>A0A653XLS7</accession>
<sequence>MLDAMKMTDMRIPANAIIHVEEMKGGVVLSVEIDGQIIYTMAYDEETDSYAELYDRNDKRACQVHEDFMGWSLLH</sequence>
<accession>J8HYM1</accession>
<dbReference type="RefSeq" id="WP_000883004.1">
    <property type="nucleotide sequence ID" value="NZ_JMQC01000008.1"/>
</dbReference>